<accession>A0A173RHL9</accession>
<proteinExistence type="predicted"/>
<protein>
    <submittedName>
        <fullName evidence="3">Protein of uncharacterized function (DUF3102)</fullName>
    </submittedName>
</protein>
<dbReference type="EMBL" id="CYXO01000002">
    <property type="protein sequence ID" value="CUM76768.1"/>
    <property type="molecule type" value="Genomic_DNA"/>
</dbReference>
<dbReference type="AlphaFoldDB" id="A0A173RHL9"/>
<organism evidence="3 4">
    <name type="scientific">Dorea longicatena</name>
    <dbReference type="NCBI Taxonomy" id="88431"/>
    <lineage>
        <taxon>Bacteria</taxon>
        <taxon>Bacillati</taxon>
        <taxon>Bacillota</taxon>
        <taxon>Clostridia</taxon>
        <taxon>Lachnospirales</taxon>
        <taxon>Lachnospiraceae</taxon>
        <taxon>Dorea</taxon>
    </lineage>
</organism>
<keyword evidence="1" id="KW-0175">Coiled coil</keyword>
<dbReference type="OrthoDB" id="1690026at2"/>
<dbReference type="Pfam" id="PF11300">
    <property type="entry name" value="DUF3102"/>
    <property type="match status" value="1"/>
</dbReference>
<evidence type="ECO:0000256" key="2">
    <source>
        <dbReference type="SAM" id="MobiDB-lite"/>
    </source>
</evidence>
<name>A0A173RHL9_9FIRM</name>
<feature type="region of interest" description="Disordered" evidence="2">
    <location>
        <begin position="1"/>
        <end position="30"/>
    </location>
</feature>
<feature type="coiled-coil region" evidence="1">
    <location>
        <begin position="141"/>
        <end position="309"/>
    </location>
</feature>
<dbReference type="RefSeq" id="WP_055213498.1">
    <property type="nucleotide sequence ID" value="NZ_CYXO01000002.1"/>
</dbReference>
<sequence length="379" mass="42599">MRKERNEKQTAANEMASVQETSTTATQYVEQKDAEREQTLVSEINLITEQTKQALLTGTIEIGKRLTEAKCLVRHGEWGNWLAERVNYSQRSANNFMKIYKEYGATGLVAKSQSIANLSVTQAVAMFDLPAEERERFAEQNEADKMSIRQLKAEVAKAKGELEAEKSSTKEALEQCKKKHEAEIAHYKQMTQSAVSKREEIEAQLKAERKHLEELSASQDKKAKEQVEAAIAEQKAELVRTTEEVDALQAELVKLNGKHKEELEAVRKEQGRKLEAELKAKDEEIAGSKKRLEEALTQSTKELSATKKSLDTEKSKNAEMATLGKATYAMDQMLKSYEELMDIVASVGNFDKVAANKMMIEISKSMATVEKKCKKKLTA</sequence>
<reference evidence="3 4" key="1">
    <citation type="submission" date="2015-09" db="EMBL/GenBank/DDBJ databases">
        <authorList>
            <consortium name="Pathogen Informatics"/>
        </authorList>
    </citation>
    <scope>NUCLEOTIDE SEQUENCE [LARGE SCALE GENOMIC DNA]</scope>
    <source>
        <strain evidence="3 4">2789STDY5834961</strain>
    </source>
</reference>
<evidence type="ECO:0000313" key="4">
    <source>
        <dbReference type="Proteomes" id="UP000095597"/>
    </source>
</evidence>
<evidence type="ECO:0000313" key="3">
    <source>
        <dbReference type="EMBL" id="CUM76768.1"/>
    </source>
</evidence>
<dbReference type="InterPro" id="IPR021451">
    <property type="entry name" value="DUF3102"/>
</dbReference>
<feature type="compositionally biased region" description="Polar residues" evidence="2">
    <location>
        <begin position="9"/>
        <end position="29"/>
    </location>
</feature>
<gene>
    <name evidence="3" type="ORF">ERS852573_00441</name>
</gene>
<evidence type="ECO:0000256" key="1">
    <source>
        <dbReference type="SAM" id="Coils"/>
    </source>
</evidence>
<dbReference type="Proteomes" id="UP000095597">
    <property type="component" value="Unassembled WGS sequence"/>
</dbReference>